<dbReference type="EMBL" id="CAJNJQ010001147">
    <property type="protein sequence ID" value="CAE7123023.1"/>
    <property type="molecule type" value="Genomic_DNA"/>
</dbReference>
<gene>
    <name evidence="1" type="ORF">RDB_LOCUS57493</name>
</gene>
<dbReference type="Proteomes" id="UP000663827">
    <property type="component" value="Unassembled WGS sequence"/>
</dbReference>
<name>A0A8H3HW72_9AGAM</name>
<organism evidence="1 2">
    <name type="scientific">Rhizoctonia solani</name>
    <dbReference type="NCBI Taxonomy" id="456999"/>
    <lineage>
        <taxon>Eukaryota</taxon>
        <taxon>Fungi</taxon>
        <taxon>Dikarya</taxon>
        <taxon>Basidiomycota</taxon>
        <taxon>Agaricomycotina</taxon>
        <taxon>Agaricomycetes</taxon>
        <taxon>Cantharellales</taxon>
        <taxon>Ceratobasidiaceae</taxon>
        <taxon>Rhizoctonia</taxon>
    </lineage>
</organism>
<reference evidence="1" key="1">
    <citation type="submission" date="2021-01" db="EMBL/GenBank/DDBJ databases">
        <authorList>
            <person name="Kaushik A."/>
        </authorList>
    </citation>
    <scope>NUCLEOTIDE SEQUENCE</scope>
    <source>
        <strain evidence="1">AG5</strain>
    </source>
</reference>
<comment type="caution">
    <text evidence="1">The sequence shown here is derived from an EMBL/GenBank/DDBJ whole genome shotgun (WGS) entry which is preliminary data.</text>
</comment>
<evidence type="ECO:0000313" key="2">
    <source>
        <dbReference type="Proteomes" id="UP000663827"/>
    </source>
</evidence>
<dbReference type="AlphaFoldDB" id="A0A8H3HW72"/>
<sequence length="241" mass="27794">MSISPKSITHDARRISSWTGQFNRAFTGYHEIPDDFGKRTPAREPTAKNMRRMLEKPREIPTCTYVSGHTDSTGEERFYITSDSIIEGGYDFSRVIYYSEIREKLLLEHHEAPVMLVTDMCGCDNLMKLPYVYSYENGKVTCTKTQYYTGAEWDSVDVVHFAATLPDEQSTFFSCGSVYNLALCNVPLEEKLSLEQTVEYIQVQMDERLGKDSRYSPQNHRVYTSRKFDDDDFFGTLGFSF</sequence>
<evidence type="ECO:0000313" key="1">
    <source>
        <dbReference type="EMBL" id="CAE7123023.1"/>
    </source>
</evidence>
<proteinExistence type="predicted"/>
<protein>
    <submittedName>
        <fullName evidence="1">Uncharacterized protein</fullName>
    </submittedName>
</protein>
<accession>A0A8H3HW72</accession>